<sequence>MDGMEMDLYKLHGHDHKFYDSKPDMPVNVDSERSPQLDLVVCRSRCGCACASSRGDGGSAFDGSGGSGSMVEEAMASLTASGASPDYEEFVDGDEGARNEEIEVGDLGVFNRHFVIAALMKHARCKCHNQEQSTYGLDSITSSGYLSNESMAVHQGSEVSRVTSQAMSISSGSPQSASTSSLSSSGVLGFAGGQFDDTDVFAHPYFVVAAPLQMSNDNPFAAAMEMTMHHGLHFSIEQSALEDPSAY</sequence>
<dbReference type="AlphaFoldDB" id="A0A6G1L9L0"/>
<keyword evidence="2" id="KW-1185">Reference proteome</keyword>
<accession>A0A6G1L9L0</accession>
<protein>
    <submittedName>
        <fullName evidence="1">Uncharacterized protein</fullName>
    </submittedName>
</protein>
<gene>
    <name evidence="1" type="ORF">EJ03DRAFT_336209</name>
</gene>
<organism evidence="1 2">
    <name type="scientific">Teratosphaeria nubilosa</name>
    <dbReference type="NCBI Taxonomy" id="161662"/>
    <lineage>
        <taxon>Eukaryota</taxon>
        <taxon>Fungi</taxon>
        <taxon>Dikarya</taxon>
        <taxon>Ascomycota</taxon>
        <taxon>Pezizomycotina</taxon>
        <taxon>Dothideomycetes</taxon>
        <taxon>Dothideomycetidae</taxon>
        <taxon>Mycosphaerellales</taxon>
        <taxon>Teratosphaeriaceae</taxon>
        <taxon>Teratosphaeria</taxon>
    </lineage>
</organism>
<reference evidence="1" key="1">
    <citation type="journal article" date="2020" name="Stud. Mycol.">
        <title>101 Dothideomycetes genomes: a test case for predicting lifestyles and emergence of pathogens.</title>
        <authorList>
            <person name="Haridas S."/>
            <person name="Albert R."/>
            <person name="Binder M."/>
            <person name="Bloem J."/>
            <person name="Labutti K."/>
            <person name="Salamov A."/>
            <person name="Andreopoulos B."/>
            <person name="Baker S."/>
            <person name="Barry K."/>
            <person name="Bills G."/>
            <person name="Bluhm B."/>
            <person name="Cannon C."/>
            <person name="Castanera R."/>
            <person name="Culley D."/>
            <person name="Daum C."/>
            <person name="Ezra D."/>
            <person name="Gonzalez J."/>
            <person name="Henrissat B."/>
            <person name="Kuo A."/>
            <person name="Liang C."/>
            <person name="Lipzen A."/>
            <person name="Lutzoni F."/>
            <person name="Magnuson J."/>
            <person name="Mondo S."/>
            <person name="Nolan M."/>
            <person name="Ohm R."/>
            <person name="Pangilinan J."/>
            <person name="Park H.-J."/>
            <person name="Ramirez L."/>
            <person name="Alfaro M."/>
            <person name="Sun H."/>
            <person name="Tritt A."/>
            <person name="Yoshinaga Y."/>
            <person name="Zwiers L.-H."/>
            <person name="Turgeon B."/>
            <person name="Goodwin S."/>
            <person name="Spatafora J."/>
            <person name="Crous P."/>
            <person name="Grigoriev I."/>
        </authorList>
    </citation>
    <scope>NUCLEOTIDE SEQUENCE</scope>
    <source>
        <strain evidence="1">CBS 116005</strain>
    </source>
</reference>
<dbReference type="EMBL" id="ML995833">
    <property type="protein sequence ID" value="KAF2769536.1"/>
    <property type="molecule type" value="Genomic_DNA"/>
</dbReference>
<dbReference type="OrthoDB" id="3868964at2759"/>
<dbReference type="Proteomes" id="UP000799436">
    <property type="component" value="Unassembled WGS sequence"/>
</dbReference>
<evidence type="ECO:0000313" key="1">
    <source>
        <dbReference type="EMBL" id="KAF2769536.1"/>
    </source>
</evidence>
<evidence type="ECO:0000313" key="2">
    <source>
        <dbReference type="Proteomes" id="UP000799436"/>
    </source>
</evidence>
<name>A0A6G1L9L0_9PEZI</name>
<proteinExistence type="predicted"/>